<dbReference type="PANTHER" id="PTHR10907">
    <property type="entry name" value="REGUCALCIN"/>
    <property type="match status" value="1"/>
</dbReference>
<reference evidence="5" key="1">
    <citation type="submission" date="2023-08" db="EMBL/GenBank/DDBJ databases">
        <title>Black Yeasts Isolated from many extreme environments.</title>
        <authorList>
            <person name="Coleine C."/>
            <person name="Stajich J.E."/>
            <person name="Selbmann L."/>
        </authorList>
    </citation>
    <scope>NUCLEOTIDE SEQUENCE</scope>
    <source>
        <strain evidence="5">CCFEE 5810</strain>
    </source>
</reference>
<keyword evidence="3" id="KW-0862">Zinc</keyword>
<accession>A0AAN7WKX0</accession>
<feature type="binding site" evidence="3">
    <location>
        <position position="178"/>
    </location>
    <ligand>
        <name>a divalent metal cation</name>
        <dbReference type="ChEBI" id="CHEBI:60240"/>
    </ligand>
</feature>
<dbReference type="InterPro" id="IPR013658">
    <property type="entry name" value="SGL"/>
</dbReference>
<dbReference type="AlphaFoldDB" id="A0AAN7WKX0"/>
<feature type="binding site" evidence="3">
    <location>
        <position position="125"/>
    </location>
    <ligand>
        <name>substrate</name>
    </ligand>
</feature>
<name>A0AAN7WKX0_9PEZI</name>
<protein>
    <submittedName>
        <fullName evidence="5">rRNA-processing protein cgr1</fullName>
    </submittedName>
</protein>
<dbReference type="GO" id="GO:0005509">
    <property type="term" value="F:calcium ion binding"/>
    <property type="evidence" value="ECO:0007669"/>
    <property type="project" value="TreeGrafter"/>
</dbReference>
<feature type="binding site" evidence="3">
    <location>
        <position position="22"/>
    </location>
    <ligand>
        <name>a divalent metal cation</name>
        <dbReference type="ChEBI" id="CHEBI:60240"/>
    </ligand>
</feature>
<feature type="domain" description="SMP-30/Gluconolactonase/LRE-like region" evidence="4">
    <location>
        <begin position="22"/>
        <end position="285"/>
    </location>
</feature>
<evidence type="ECO:0000256" key="3">
    <source>
        <dbReference type="PIRSR" id="PIRSR605511-2"/>
    </source>
</evidence>
<dbReference type="PANTHER" id="PTHR10907:SF47">
    <property type="entry name" value="REGUCALCIN"/>
    <property type="match status" value="1"/>
</dbReference>
<dbReference type="PRINTS" id="PR01790">
    <property type="entry name" value="SMP30FAMILY"/>
</dbReference>
<comment type="cofactor">
    <cofactor evidence="3">
        <name>Zn(2+)</name>
        <dbReference type="ChEBI" id="CHEBI:29105"/>
    </cofactor>
    <text evidence="3">Binds 1 divalent metal cation per subunit.</text>
</comment>
<dbReference type="InterPro" id="IPR011042">
    <property type="entry name" value="6-blade_b-propeller_TolB-like"/>
</dbReference>
<sequence>MPEVKKYKIEEPFLNLQGGLLEALFWEKDTNTLRFVDIVKQKLHFVSPTDPSSHKQWDLDFSIGTTANIEGNDKEFIFGGKRGYGLMNRETGESRWIKQMWTDEERKEDGGGKPGVGKTREARMRSNDGAVDAAGRYWCGAMNDPPVVQNNITDEGVLFRLDSDLSIHRVKDPVTIPNGTSWTLDNKYMYFTDSPSGKIMKYPFDLSTGGVEWEKGTTYFQCPIEGGVPDGHAQDEEGFFWVALFGTGKVVRVNTEGEVVAEIEVPTRCVTCPGFVGTELFITSAAEEDGERYPWSTKYQGGLFKIDVGVRGCPLNKFKMQAKA</sequence>
<feature type="active site" description="Proton donor/acceptor" evidence="2">
    <location>
        <position position="230"/>
    </location>
</feature>
<proteinExistence type="inferred from homology"/>
<dbReference type="SUPFAM" id="SSF63829">
    <property type="entry name" value="Calcium-dependent phosphotriesterase"/>
    <property type="match status" value="1"/>
</dbReference>
<dbReference type="EMBL" id="JAVRQU010000007">
    <property type="protein sequence ID" value="KAK5700948.1"/>
    <property type="molecule type" value="Genomic_DNA"/>
</dbReference>
<dbReference type="GO" id="GO:0004341">
    <property type="term" value="F:gluconolactonase activity"/>
    <property type="evidence" value="ECO:0007669"/>
    <property type="project" value="TreeGrafter"/>
</dbReference>
<feature type="binding site" evidence="3">
    <location>
        <position position="127"/>
    </location>
    <ligand>
        <name>substrate</name>
    </ligand>
</feature>
<keyword evidence="3" id="KW-0479">Metal-binding</keyword>
<evidence type="ECO:0000259" key="4">
    <source>
        <dbReference type="Pfam" id="PF08450"/>
    </source>
</evidence>
<dbReference type="Proteomes" id="UP001310594">
    <property type="component" value="Unassembled WGS sequence"/>
</dbReference>
<comment type="similarity">
    <text evidence="1">Belongs to the SMP-30/CGR1 family.</text>
</comment>
<comment type="caution">
    <text evidence="5">The sequence shown here is derived from an EMBL/GenBank/DDBJ whole genome shotgun (WGS) entry which is preliminary data.</text>
</comment>
<evidence type="ECO:0000313" key="5">
    <source>
        <dbReference type="EMBL" id="KAK5700948.1"/>
    </source>
</evidence>
<feature type="binding site" evidence="3">
    <location>
        <position position="230"/>
    </location>
    <ligand>
        <name>a divalent metal cation</name>
        <dbReference type="ChEBI" id="CHEBI:60240"/>
    </ligand>
</feature>
<evidence type="ECO:0000313" key="6">
    <source>
        <dbReference type="Proteomes" id="UP001310594"/>
    </source>
</evidence>
<dbReference type="InterPro" id="IPR005511">
    <property type="entry name" value="SMP-30"/>
</dbReference>
<evidence type="ECO:0000256" key="2">
    <source>
        <dbReference type="PIRSR" id="PIRSR605511-1"/>
    </source>
</evidence>
<organism evidence="5 6">
    <name type="scientific">Elasticomyces elasticus</name>
    <dbReference type="NCBI Taxonomy" id="574655"/>
    <lineage>
        <taxon>Eukaryota</taxon>
        <taxon>Fungi</taxon>
        <taxon>Dikarya</taxon>
        <taxon>Ascomycota</taxon>
        <taxon>Pezizomycotina</taxon>
        <taxon>Dothideomycetes</taxon>
        <taxon>Dothideomycetidae</taxon>
        <taxon>Mycosphaerellales</taxon>
        <taxon>Teratosphaeriaceae</taxon>
        <taxon>Elasticomyces</taxon>
    </lineage>
</organism>
<gene>
    <name evidence="5" type="primary">CGR1_2</name>
    <name evidence="5" type="ORF">LTR97_005466</name>
</gene>
<dbReference type="Gene3D" id="2.120.10.30">
    <property type="entry name" value="TolB, C-terminal domain"/>
    <property type="match status" value="1"/>
</dbReference>
<dbReference type="Pfam" id="PF08450">
    <property type="entry name" value="SGL"/>
    <property type="match status" value="1"/>
</dbReference>
<evidence type="ECO:0000256" key="1">
    <source>
        <dbReference type="ARBA" id="ARBA00008853"/>
    </source>
</evidence>